<dbReference type="InterPro" id="IPR003598">
    <property type="entry name" value="Ig_sub2"/>
</dbReference>
<dbReference type="InterPro" id="IPR003599">
    <property type="entry name" value="Ig_sub"/>
</dbReference>
<dbReference type="Pfam" id="PF07686">
    <property type="entry name" value="V-set"/>
    <property type="match status" value="1"/>
</dbReference>
<dbReference type="PANTHER" id="PTHR45046">
    <property type="entry name" value="V-SET AND IMMUNOGLOBULIN DOMAIN-CONTAINING PROTEIN 2"/>
    <property type="match status" value="1"/>
</dbReference>
<keyword evidence="5" id="KW-1185">Reference proteome</keyword>
<keyword evidence="2" id="KW-0472">Membrane</keyword>
<dbReference type="GeneTree" id="ENSGT00940000161544"/>
<dbReference type="InterPro" id="IPR036179">
    <property type="entry name" value="Ig-like_dom_sf"/>
</dbReference>
<feature type="domain" description="Ig-like" evidence="3">
    <location>
        <begin position="299"/>
        <end position="389"/>
    </location>
</feature>
<dbReference type="CDD" id="cd00096">
    <property type="entry name" value="Ig"/>
    <property type="match status" value="1"/>
</dbReference>
<accession>A0A8C5MHS7</accession>
<feature type="domain" description="Ig-like" evidence="3">
    <location>
        <begin position="167"/>
        <end position="280"/>
    </location>
</feature>
<protein>
    <recommendedName>
        <fullName evidence="3">Ig-like domain-containing protein</fullName>
    </recommendedName>
</protein>
<name>A0A8C5MHS7_9ANUR</name>
<dbReference type="InterPro" id="IPR007110">
    <property type="entry name" value="Ig-like_dom"/>
</dbReference>
<dbReference type="InterPro" id="IPR013783">
    <property type="entry name" value="Ig-like_fold"/>
</dbReference>
<dbReference type="SMART" id="SM00406">
    <property type="entry name" value="IGv"/>
    <property type="match status" value="1"/>
</dbReference>
<feature type="transmembrane region" description="Helical" evidence="2">
    <location>
        <begin position="82"/>
        <end position="109"/>
    </location>
</feature>
<feature type="transmembrane region" description="Helical" evidence="2">
    <location>
        <begin position="6"/>
        <end position="32"/>
    </location>
</feature>
<dbReference type="AlphaFoldDB" id="A0A8C5MHS7"/>
<feature type="compositionally biased region" description="Polar residues" evidence="1">
    <location>
        <begin position="434"/>
        <end position="448"/>
    </location>
</feature>
<dbReference type="InterPro" id="IPR042475">
    <property type="entry name" value="VSIG2"/>
</dbReference>
<dbReference type="Gene3D" id="2.60.40.10">
    <property type="entry name" value="Immunoglobulins"/>
    <property type="match status" value="2"/>
</dbReference>
<evidence type="ECO:0000313" key="4">
    <source>
        <dbReference type="Ensembl" id="ENSLLEP00000013988.1"/>
    </source>
</evidence>
<dbReference type="Pfam" id="PF13927">
    <property type="entry name" value="Ig_3"/>
    <property type="match status" value="1"/>
</dbReference>
<keyword evidence="2" id="KW-0812">Transmembrane</keyword>
<feature type="transmembrane region" description="Helical" evidence="2">
    <location>
        <begin position="116"/>
        <end position="140"/>
    </location>
</feature>
<dbReference type="SUPFAM" id="SSF48726">
    <property type="entry name" value="Immunoglobulin"/>
    <property type="match status" value="2"/>
</dbReference>
<sequence>MPVPGVYFYVTIPVPGVYFCVTIPVPGVYFCVTMPVPGVYFYVTMYVPGVYFCVTIPVPGVYFCVTMPVPGVYFCVTMPVPGIYFCVTIPVPGVYFCVTIPVPGVYFCVTIPVPGVYFCVTMPVPGVYFCVPVPGVYFYVTMPVPGVYFCVTMPVPGVYFCGIDLSPYTHLFAGCVHCVRVTMRESVVVGEAGARVTLPCSYSTDPGSSFNIQWKFAAGNTLPSEGVQIYYFSRGVSYKPSSQGDRLTIAHNPPTSGDASIQLSDIRPSDNGSYMCEVNNPPDFSGTGYGIVQFTVLAPPSTPSCQMSGTPSAGYDLTLRCSSSGGNPPPIYSWSFLGSKTPLQPGMMENQRTGSLILTNLSRALSGSYRCTASNELGQATCDLNIVVTSSSSAGAVTGAVIGVSWLCSWLRRWSPIFFATGRIKGRSRERSTAAATSGRTQHPQGSTAIPRDLLAQTHATETRTWSYRTRRKSPEQLVLRTLCHSFPVHPPRNPVPGSWQLKELIGGSARLLKKSACYRNSLKTLRLITVH</sequence>
<proteinExistence type="predicted"/>
<dbReference type="SMART" id="SM00409">
    <property type="entry name" value="IG"/>
    <property type="match status" value="2"/>
</dbReference>
<evidence type="ECO:0000313" key="5">
    <source>
        <dbReference type="Proteomes" id="UP000694569"/>
    </source>
</evidence>
<dbReference type="PANTHER" id="PTHR45046:SF1">
    <property type="entry name" value="V-SET AND IMMUNOGLOBULIN DOMAIN-CONTAINING PROTEIN 2"/>
    <property type="match status" value="1"/>
</dbReference>
<dbReference type="InterPro" id="IPR013106">
    <property type="entry name" value="Ig_V-set"/>
</dbReference>
<dbReference type="SMART" id="SM00408">
    <property type="entry name" value="IGc2"/>
    <property type="match status" value="2"/>
</dbReference>
<organism evidence="4 5">
    <name type="scientific">Leptobrachium leishanense</name>
    <name type="common">Leishan spiny toad</name>
    <dbReference type="NCBI Taxonomy" id="445787"/>
    <lineage>
        <taxon>Eukaryota</taxon>
        <taxon>Metazoa</taxon>
        <taxon>Chordata</taxon>
        <taxon>Craniata</taxon>
        <taxon>Vertebrata</taxon>
        <taxon>Euteleostomi</taxon>
        <taxon>Amphibia</taxon>
        <taxon>Batrachia</taxon>
        <taxon>Anura</taxon>
        <taxon>Pelobatoidea</taxon>
        <taxon>Megophryidae</taxon>
        <taxon>Leptobrachium</taxon>
    </lineage>
</organism>
<feature type="region of interest" description="Disordered" evidence="1">
    <location>
        <begin position="429"/>
        <end position="448"/>
    </location>
</feature>
<evidence type="ECO:0000256" key="2">
    <source>
        <dbReference type="SAM" id="Phobius"/>
    </source>
</evidence>
<reference evidence="4" key="1">
    <citation type="submission" date="2025-08" db="UniProtKB">
        <authorList>
            <consortium name="Ensembl"/>
        </authorList>
    </citation>
    <scope>IDENTIFICATION</scope>
</reference>
<dbReference type="PROSITE" id="PS50835">
    <property type="entry name" value="IG_LIKE"/>
    <property type="match status" value="2"/>
</dbReference>
<evidence type="ECO:0000259" key="3">
    <source>
        <dbReference type="PROSITE" id="PS50835"/>
    </source>
</evidence>
<feature type="transmembrane region" description="Helical" evidence="2">
    <location>
        <begin position="39"/>
        <end position="62"/>
    </location>
</feature>
<dbReference type="Proteomes" id="UP000694569">
    <property type="component" value="Unplaced"/>
</dbReference>
<reference evidence="4" key="2">
    <citation type="submission" date="2025-09" db="UniProtKB">
        <authorList>
            <consortium name="Ensembl"/>
        </authorList>
    </citation>
    <scope>IDENTIFICATION</scope>
</reference>
<keyword evidence="2" id="KW-1133">Transmembrane helix</keyword>
<evidence type="ECO:0000256" key="1">
    <source>
        <dbReference type="SAM" id="MobiDB-lite"/>
    </source>
</evidence>
<dbReference type="Ensembl" id="ENSLLET00000014540.1">
    <property type="protein sequence ID" value="ENSLLEP00000013988.1"/>
    <property type="gene ID" value="ENSLLEG00000008759.1"/>
</dbReference>
<dbReference type="OrthoDB" id="10041737at2759"/>